<comment type="similarity">
    <text evidence="1">Belongs to the heat shock protein 70 family.</text>
</comment>
<evidence type="ECO:0000256" key="2">
    <source>
        <dbReference type="ARBA" id="ARBA00022741"/>
    </source>
</evidence>
<dbReference type="InterPro" id="IPR043129">
    <property type="entry name" value="ATPase_NBD"/>
</dbReference>
<evidence type="ECO:0000313" key="9">
    <source>
        <dbReference type="Proteomes" id="UP000827892"/>
    </source>
</evidence>
<dbReference type="EMBL" id="CP092625">
    <property type="protein sequence ID" value="UMM42705.1"/>
    <property type="molecule type" value="Genomic_DNA"/>
</dbReference>
<keyword evidence="2" id="KW-0547">Nucleotide-binding</keyword>
<keyword evidence="10" id="KW-1185">Reference proteome</keyword>
<evidence type="ECO:0000256" key="1">
    <source>
        <dbReference type="ARBA" id="ARBA00007381"/>
    </source>
</evidence>
<dbReference type="AlphaFoldDB" id="A0AAE9FJB6"/>
<evidence type="ECO:0000256" key="3">
    <source>
        <dbReference type="ARBA" id="ARBA00022840"/>
    </source>
</evidence>
<accession>A0AAE9FJB6</accession>
<evidence type="ECO:0000256" key="4">
    <source>
        <dbReference type="ARBA" id="ARBA00023186"/>
    </source>
</evidence>
<feature type="chain" id="PRO_5044707321" description="Hypoxia up-regulated protein 1" evidence="6">
    <location>
        <begin position="25"/>
        <end position="177"/>
    </location>
</feature>
<dbReference type="SUPFAM" id="SSF53067">
    <property type="entry name" value="Actin-like ATPase domain"/>
    <property type="match status" value="1"/>
</dbReference>
<proteinExistence type="inferred from homology"/>
<name>A0AAE9FJB6_CAEBR</name>
<keyword evidence="6" id="KW-0732">Signal</keyword>
<dbReference type="PANTHER" id="PTHR45639:SF3">
    <property type="entry name" value="HYPOXIA UP-REGULATED PROTEIN 1"/>
    <property type="match status" value="1"/>
</dbReference>
<dbReference type="Pfam" id="PF00012">
    <property type="entry name" value="HSP70"/>
    <property type="match status" value="1"/>
</dbReference>
<keyword evidence="3" id="KW-0067">ATP-binding</keyword>
<evidence type="ECO:0000313" key="10">
    <source>
        <dbReference type="Proteomes" id="UP000829354"/>
    </source>
</evidence>
<protein>
    <recommendedName>
        <fullName evidence="5">Hypoxia up-regulated protein 1</fullName>
    </recommendedName>
</protein>
<reference evidence="8 10" key="1">
    <citation type="submission" date="2022-04" db="EMBL/GenBank/DDBJ databases">
        <title>Chromosome-level reference genomes for two strains of Caenorhabditis briggsae: an improved platform for comparative genomics.</title>
        <authorList>
            <person name="Stevens L."/>
            <person name="Andersen E."/>
        </authorList>
    </citation>
    <scope>NUCLEOTIDE SEQUENCE [LARGE SCALE GENOMIC DNA]</scope>
    <source>
        <strain evidence="8">VX34</strain>
        <tissue evidence="8">Whole-organism</tissue>
    </source>
</reference>
<gene>
    <name evidence="7" type="ORF">L3Y34_012579</name>
    <name evidence="8" type="ORF">L5515_018423</name>
</gene>
<dbReference type="InterPro" id="IPR013126">
    <property type="entry name" value="Hsp_70_fam"/>
</dbReference>
<dbReference type="EMBL" id="CP090896">
    <property type="protein sequence ID" value="ULT83442.1"/>
    <property type="molecule type" value="Genomic_DNA"/>
</dbReference>
<dbReference type="GO" id="GO:0005524">
    <property type="term" value="F:ATP binding"/>
    <property type="evidence" value="ECO:0007669"/>
    <property type="project" value="UniProtKB-KW"/>
</dbReference>
<evidence type="ECO:0000313" key="8">
    <source>
        <dbReference type="EMBL" id="UMM42705.1"/>
    </source>
</evidence>
<evidence type="ECO:0000313" key="7">
    <source>
        <dbReference type="EMBL" id="ULT83442.1"/>
    </source>
</evidence>
<reference evidence="7 9" key="2">
    <citation type="submission" date="2022-05" db="EMBL/GenBank/DDBJ databases">
        <title>Chromosome-level reference genomes for two strains of Caenorhabditis briggsae: an improved platform for comparative genomics.</title>
        <authorList>
            <person name="Stevens L."/>
            <person name="Andersen E.C."/>
        </authorList>
    </citation>
    <scope>NUCLEOTIDE SEQUENCE [LARGE SCALE GENOMIC DNA]</scope>
    <source>
        <strain evidence="7">QX1410_ONT</strain>
        <tissue evidence="7">Whole-organism</tissue>
    </source>
</reference>
<dbReference type="Gene3D" id="3.30.420.40">
    <property type="match status" value="1"/>
</dbReference>
<feature type="signal peptide" evidence="6">
    <location>
        <begin position="1"/>
        <end position="24"/>
    </location>
</feature>
<dbReference type="PANTHER" id="PTHR45639">
    <property type="entry name" value="HSC70CB, ISOFORM G-RELATED"/>
    <property type="match status" value="1"/>
</dbReference>
<sequence>MKLLIFGPCGLLAALCCFYQPTDAALAAMSIDLGSQFIKIGLVKPGVPMDIVLNKESRRKTPNVISFKNDERFFAEAAAAMSSSHPQSSYNFLLSLIARKEGDDAFTAYKKTFPFTAFEFDEVKKTVIFPYKEEKYNVETLLAMILWNAKKVTEAYADQTVKVRFQNFEFFRNGRER</sequence>
<dbReference type="Proteomes" id="UP000827892">
    <property type="component" value="Chromosome X"/>
</dbReference>
<keyword evidence="4" id="KW-0143">Chaperone</keyword>
<dbReference type="Proteomes" id="UP000829354">
    <property type="component" value="Chromosome X"/>
</dbReference>
<evidence type="ECO:0000256" key="6">
    <source>
        <dbReference type="SAM" id="SignalP"/>
    </source>
</evidence>
<organism evidence="8 10">
    <name type="scientific">Caenorhabditis briggsae</name>
    <dbReference type="NCBI Taxonomy" id="6238"/>
    <lineage>
        <taxon>Eukaryota</taxon>
        <taxon>Metazoa</taxon>
        <taxon>Ecdysozoa</taxon>
        <taxon>Nematoda</taxon>
        <taxon>Chromadorea</taxon>
        <taxon>Rhabditida</taxon>
        <taxon>Rhabditina</taxon>
        <taxon>Rhabditomorpha</taxon>
        <taxon>Rhabditoidea</taxon>
        <taxon>Rhabditidae</taxon>
        <taxon>Peloderinae</taxon>
        <taxon>Caenorhabditis</taxon>
    </lineage>
</organism>
<dbReference type="GO" id="GO:0140662">
    <property type="term" value="F:ATP-dependent protein folding chaperone"/>
    <property type="evidence" value="ECO:0007669"/>
    <property type="project" value="InterPro"/>
</dbReference>
<evidence type="ECO:0000256" key="5">
    <source>
        <dbReference type="ARBA" id="ARBA00040503"/>
    </source>
</evidence>